<dbReference type="AlphaFoldDB" id="A0A1H2R7C1"/>
<dbReference type="Pfam" id="PF01370">
    <property type="entry name" value="Epimerase"/>
    <property type="match status" value="1"/>
</dbReference>
<reference evidence="2 3" key="1">
    <citation type="submission" date="2016-10" db="EMBL/GenBank/DDBJ databases">
        <authorList>
            <person name="de Groot N.N."/>
        </authorList>
    </citation>
    <scope>NUCLEOTIDE SEQUENCE [LARGE SCALE GENOMIC DNA]</scope>
    <source>
        <strain evidence="2 3">CGMCC 1.8894</strain>
    </source>
</reference>
<dbReference type="EMBL" id="FNOM01000001">
    <property type="protein sequence ID" value="SDW15261.1"/>
    <property type="molecule type" value="Genomic_DNA"/>
</dbReference>
<name>A0A1H2R7C1_9RHOB</name>
<proteinExistence type="predicted"/>
<protein>
    <submittedName>
        <fullName evidence="2">Nucleoside-diphosphate-sugar epimerase</fullName>
    </submittedName>
</protein>
<gene>
    <name evidence="2" type="ORF">SAMN04488238_101216</name>
</gene>
<accession>A0A1H2R7C1</accession>
<dbReference type="InterPro" id="IPR001509">
    <property type="entry name" value="Epimerase_deHydtase"/>
</dbReference>
<dbReference type="InterPro" id="IPR036291">
    <property type="entry name" value="NAD(P)-bd_dom_sf"/>
</dbReference>
<dbReference type="Gene3D" id="3.40.50.720">
    <property type="entry name" value="NAD(P)-binding Rossmann-like Domain"/>
    <property type="match status" value="1"/>
</dbReference>
<organism evidence="2 3">
    <name type="scientific">Roseicitreum antarcticum</name>
    <dbReference type="NCBI Taxonomy" id="564137"/>
    <lineage>
        <taxon>Bacteria</taxon>
        <taxon>Pseudomonadati</taxon>
        <taxon>Pseudomonadota</taxon>
        <taxon>Alphaproteobacteria</taxon>
        <taxon>Rhodobacterales</taxon>
        <taxon>Paracoccaceae</taxon>
        <taxon>Roseicitreum</taxon>
    </lineage>
</organism>
<evidence type="ECO:0000313" key="2">
    <source>
        <dbReference type="EMBL" id="SDW15261.1"/>
    </source>
</evidence>
<dbReference type="OrthoDB" id="7687386at2"/>
<keyword evidence="3" id="KW-1185">Reference proteome</keyword>
<dbReference type="RefSeq" id="WP_092884526.1">
    <property type="nucleotide sequence ID" value="NZ_CP061498.1"/>
</dbReference>
<dbReference type="SUPFAM" id="SSF51735">
    <property type="entry name" value="NAD(P)-binding Rossmann-fold domains"/>
    <property type="match status" value="1"/>
</dbReference>
<evidence type="ECO:0000313" key="3">
    <source>
        <dbReference type="Proteomes" id="UP000198539"/>
    </source>
</evidence>
<evidence type="ECO:0000259" key="1">
    <source>
        <dbReference type="Pfam" id="PF01370"/>
    </source>
</evidence>
<dbReference type="STRING" id="564137.SAMN04488238_101216"/>
<sequence>MDAVRVLVLGASGRLGRIIARGWQGSAMDAIWQLRAPSAQTLAGTQMVWDTLVGQMPEVGTVDVVLGLAGVVPGAYANLSLNTDLALAALNAAATTGAKHVFVTSSAAIYGSKPGRYAEAATPQPDTPYGHAKQAMEAAVAGARAALPAGVTCLRIGNVAGADALLGTSARRWRRERGAPIGLDRFADGQGPRRSYIGPGDLADIMAHLCALGANGTPLPAVLNVAAPGQVAMKDLVAAAGVDWSWRPAPRGAVPELVLDVEQLSRLYRFAPDASDATRIVAQWDAML</sequence>
<dbReference type="Proteomes" id="UP000198539">
    <property type="component" value="Unassembled WGS sequence"/>
</dbReference>
<feature type="domain" description="NAD-dependent epimerase/dehydratase" evidence="1">
    <location>
        <begin position="6"/>
        <end position="215"/>
    </location>
</feature>